<keyword evidence="7" id="KW-0406">Ion transport</keyword>
<dbReference type="InterPro" id="IPR033900">
    <property type="entry name" value="Gram_neg_porin_domain"/>
</dbReference>
<evidence type="ECO:0000256" key="7">
    <source>
        <dbReference type="ARBA" id="ARBA00023065"/>
    </source>
</evidence>
<evidence type="ECO:0000256" key="11">
    <source>
        <dbReference type="SAM" id="SignalP"/>
    </source>
</evidence>
<keyword evidence="5" id="KW-0812">Transmembrane</keyword>
<evidence type="ECO:0000256" key="9">
    <source>
        <dbReference type="ARBA" id="ARBA00023136"/>
    </source>
</evidence>
<evidence type="ECO:0000256" key="3">
    <source>
        <dbReference type="ARBA" id="ARBA00022448"/>
    </source>
</evidence>
<comment type="subunit">
    <text evidence="2">Homotrimer.</text>
</comment>
<keyword evidence="13" id="KW-0614">Plasmid</keyword>
<keyword evidence="9" id="KW-0472">Membrane</keyword>
<dbReference type="RefSeq" id="WP_011519905.1">
    <property type="nucleotide sequence ID" value="NC_007974.2"/>
</dbReference>
<feature type="chain" id="PRO_5004193300" evidence="11">
    <location>
        <begin position="31"/>
        <end position="379"/>
    </location>
</feature>
<dbReference type="PANTHER" id="PTHR34501:SF9">
    <property type="entry name" value="MAJOR OUTER MEMBRANE PROTEIN P.IA"/>
    <property type="match status" value="1"/>
</dbReference>
<dbReference type="Gene3D" id="2.40.160.10">
    <property type="entry name" value="Porin"/>
    <property type="match status" value="1"/>
</dbReference>
<organism evidence="13 14">
    <name type="scientific">Cupriavidus metallidurans (strain ATCC 43123 / DSM 2839 / NBRC 102507 / CH34)</name>
    <name type="common">Ralstonia metallidurans</name>
    <dbReference type="NCBI Taxonomy" id="266264"/>
    <lineage>
        <taxon>Bacteria</taxon>
        <taxon>Pseudomonadati</taxon>
        <taxon>Pseudomonadota</taxon>
        <taxon>Betaproteobacteria</taxon>
        <taxon>Burkholderiales</taxon>
        <taxon>Burkholderiaceae</taxon>
        <taxon>Cupriavidus</taxon>
    </lineage>
</organism>
<dbReference type="InterPro" id="IPR050298">
    <property type="entry name" value="Gram-neg_bact_OMP"/>
</dbReference>
<sequence length="379" mass="40739">MQKIGGDKVKRALLASTALGLLLCTGYAHSSVTLYGVVDSNIEYVNKLTNASGASGSVVRNSGGGFASNRWGVRGVEDLGGGLKGIFTVEGGFNVDTGTQFNANKLYDRQTFVGVSSDEYGQLTFGRQYSTIFRALANFSPSAYAPMYEPLSFLLGMNLRNDNSVNYVIQRGSIGARLHWTFGNGVFGAGETPGEIRANAGYGASLEYSAGEFGASIAYDQFYPTLTTLGDNGIGNFRKAAIGAGYNLGKFRFSGGYRWGRNEFSNGSVALRDDFLWFGVNYQVAPKVNLMLAYYYDKLHTLRAQYNGAELDRPNPYQVSFMASYDFSKRTNVYLTTAYSKNVALAFGGLATTAASGAYLLGAGKSSQVGAALGIRHIF</sequence>
<reference evidence="14" key="1">
    <citation type="journal article" date="2010" name="PLoS ONE">
        <title>The complete genome sequence of Cupriavidus metallidurans strain CH34, a master survivalist in harsh and anthropogenic environments.</title>
        <authorList>
            <person name="Janssen P.J."/>
            <person name="Van Houdt R."/>
            <person name="Moors H."/>
            <person name="Monsieurs P."/>
            <person name="Morin N."/>
            <person name="Michaux A."/>
            <person name="Benotmane M.A."/>
            <person name="Leys N."/>
            <person name="Vallaeys T."/>
            <person name="Lapidus A."/>
            <person name="Monchy S."/>
            <person name="Medigue C."/>
            <person name="Taghavi S."/>
            <person name="McCorkle S."/>
            <person name="Dunn J."/>
            <person name="van der Lelie D."/>
            <person name="Mergeay M."/>
        </authorList>
    </citation>
    <scope>NUCLEOTIDE SEQUENCE [LARGE SCALE GENOMIC DNA]</scope>
    <source>
        <strain evidence="14">ATCC 43123 / DSM 2839 / NBRC 102507 / CH34</strain>
    </source>
</reference>
<evidence type="ECO:0000313" key="14">
    <source>
        <dbReference type="Proteomes" id="UP000002429"/>
    </source>
</evidence>
<keyword evidence="4" id="KW-1134">Transmembrane beta strand</keyword>
<accession>Q1LBW3</accession>
<evidence type="ECO:0000256" key="1">
    <source>
        <dbReference type="ARBA" id="ARBA00004571"/>
    </source>
</evidence>
<evidence type="ECO:0000256" key="4">
    <source>
        <dbReference type="ARBA" id="ARBA00022452"/>
    </source>
</evidence>
<keyword evidence="3" id="KW-0813">Transport</keyword>
<evidence type="ECO:0000313" key="13">
    <source>
        <dbReference type="EMBL" id="ABF12363.1"/>
    </source>
</evidence>
<comment type="subcellular location">
    <subcellularLocation>
        <location evidence="1">Cell outer membrane</location>
        <topology evidence="1">Multi-pass membrane protein</topology>
    </subcellularLocation>
</comment>
<evidence type="ECO:0000256" key="10">
    <source>
        <dbReference type="ARBA" id="ARBA00023237"/>
    </source>
</evidence>
<protein>
    <submittedName>
        <fullName evidence="13">Outer membrane protein (Porin)</fullName>
    </submittedName>
</protein>
<gene>
    <name evidence="13" type="ordered locus">Rmet_5504</name>
</gene>
<dbReference type="PANTHER" id="PTHR34501">
    <property type="entry name" value="PROTEIN YDDL-RELATED"/>
    <property type="match status" value="1"/>
</dbReference>
<dbReference type="HOGENOM" id="CLU_038238_2_0_4"/>
<evidence type="ECO:0000256" key="2">
    <source>
        <dbReference type="ARBA" id="ARBA00011233"/>
    </source>
</evidence>
<dbReference type="GO" id="GO:0009279">
    <property type="term" value="C:cell outer membrane"/>
    <property type="evidence" value="ECO:0007669"/>
    <property type="project" value="UniProtKB-SubCell"/>
</dbReference>
<name>Q1LBW3_CUPMC</name>
<evidence type="ECO:0000259" key="12">
    <source>
        <dbReference type="Pfam" id="PF13609"/>
    </source>
</evidence>
<dbReference type="InterPro" id="IPR023614">
    <property type="entry name" value="Porin_dom_sf"/>
</dbReference>
<evidence type="ECO:0000256" key="6">
    <source>
        <dbReference type="ARBA" id="ARBA00022729"/>
    </source>
</evidence>
<dbReference type="Pfam" id="PF13609">
    <property type="entry name" value="Porin_4"/>
    <property type="match status" value="1"/>
</dbReference>
<keyword evidence="14" id="KW-1185">Reference proteome</keyword>
<geneLocation type="plasmid" evidence="13 14">
    <name>megaplasmid</name>
</geneLocation>
<dbReference type="SUPFAM" id="SSF56935">
    <property type="entry name" value="Porins"/>
    <property type="match status" value="1"/>
</dbReference>
<dbReference type="Proteomes" id="UP000002429">
    <property type="component" value="Plasmid megaplasmid"/>
</dbReference>
<dbReference type="GO" id="GO:0046930">
    <property type="term" value="C:pore complex"/>
    <property type="evidence" value="ECO:0007669"/>
    <property type="project" value="UniProtKB-KW"/>
</dbReference>
<proteinExistence type="predicted"/>
<dbReference type="eggNOG" id="COG3203">
    <property type="taxonomic scope" value="Bacteria"/>
</dbReference>
<feature type="domain" description="Porin" evidence="12">
    <location>
        <begin position="15"/>
        <end position="342"/>
    </location>
</feature>
<feature type="signal peptide" evidence="11">
    <location>
        <begin position="1"/>
        <end position="30"/>
    </location>
</feature>
<evidence type="ECO:0000256" key="8">
    <source>
        <dbReference type="ARBA" id="ARBA00023114"/>
    </source>
</evidence>
<dbReference type="CDD" id="cd00342">
    <property type="entry name" value="gram_neg_porins"/>
    <property type="match status" value="1"/>
</dbReference>
<keyword evidence="10" id="KW-0998">Cell outer membrane</keyword>
<dbReference type="GO" id="GO:0006811">
    <property type="term" value="P:monoatomic ion transport"/>
    <property type="evidence" value="ECO:0007669"/>
    <property type="project" value="UniProtKB-KW"/>
</dbReference>
<keyword evidence="8" id="KW-0626">Porin</keyword>
<evidence type="ECO:0000256" key="5">
    <source>
        <dbReference type="ARBA" id="ARBA00022692"/>
    </source>
</evidence>
<dbReference type="EMBL" id="CP000353">
    <property type="protein sequence ID" value="ABF12363.1"/>
    <property type="molecule type" value="Genomic_DNA"/>
</dbReference>
<dbReference type="KEGG" id="rme:Rmet_5504"/>
<keyword evidence="6 11" id="KW-0732">Signal</keyword>
<dbReference type="AlphaFoldDB" id="Q1LBW3"/>
<dbReference type="GO" id="GO:0015288">
    <property type="term" value="F:porin activity"/>
    <property type="evidence" value="ECO:0007669"/>
    <property type="project" value="UniProtKB-KW"/>
</dbReference>